<keyword evidence="2" id="KW-0677">Repeat</keyword>
<dbReference type="GO" id="GO:0005739">
    <property type="term" value="C:mitochondrion"/>
    <property type="evidence" value="ECO:0007669"/>
    <property type="project" value="TreeGrafter"/>
</dbReference>
<gene>
    <name evidence="6" type="ORF">LSAA_13579</name>
</gene>
<feature type="domain" description="HotDog ACOT-type" evidence="5">
    <location>
        <begin position="292"/>
        <end position="404"/>
    </location>
</feature>
<dbReference type="SUPFAM" id="SSF54637">
    <property type="entry name" value="Thioesterase/thiol ester dehydrase-isomerase"/>
    <property type="match status" value="2"/>
</dbReference>
<comment type="similarity">
    <text evidence="1">Belongs to the acyl coenzyme A hydrolase family.</text>
</comment>
<dbReference type="GO" id="GO:0047617">
    <property type="term" value="F:fatty acyl-CoA hydrolase activity"/>
    <property type="evidence" value="ECO:0007669"/>
    <property type="project" value="TreeGrafter"/>
</dbReference>
<dbReference type="InterPro" id="IPR029069">
    <property type="entry name" value="HotDog_dom_sf"/>
</dbReference>
<dbReference type="EMBL" id="HACA01007431">
    <property type="protein sequence ID" value="CDW24792.1"/>
    <property type="molecule type" value="Transcribed_RNA"/>
</dbReference>
<keyword evidence="8" id="KW-1185">Reference proteome</keyword>
<evidence type="ECO:0000256" key="2">
    <source>
        <dbReference type="ARBA" id="ARBA00022737"/>
    </source>
</evidence>
<evidence type="ECO:0000313" key="7">
    <source>
        <dbReference type="EMBL" id="CDW24792.1"/>
    </source>
</evidence>
<name>A0A0K2TGS0_LEPSM</name>
<proteinExistence type="inferred from homology"/>
<dbReference type="GO" id="GO:0006637">
    <property type="term" value="P:acyl-CoA metabolic process"/>
    <property type="evidence" value="ECO:0007669"/>
    <property type="project" value="TreeGrafter"/>
</dbReference>
<dbReference type="PANTHER" id="PTHR12655">
    <property type="entry name" value="ACYL-COA THIOESTERASE"/>
    <property type="match status" value="1"/>
</dbReference>
<dbReference type="AlphaFoldDB" id="A0A0K2TGS0"/>
<accession>A0A0K2TGS0</accession>
<keyword evidence="3 6" id="KW-0378">Hydrolase</keyword>
<dbReference type="Proteomes" id="UP000675881">
    <property type="component" value="Chromosome 8"/>
</dbReference>
<dbReference type="Gene3D" id="3.10.129.10">
    <property type="entry name" value="Hotdog Thioesterase"/>
    <property type="match status" value="2"/>
</dbReference>
<keyword evidence="4" id="KW-0809">Transit peptide</keyword>
<evidence type="ECO:0000313" key="6">
    <source>
        <dbReference type="EMBL" id="CAF3019663.1"/>
    </source>
</evidence>
<protein>
    <submittedName>
        <fullName evidence="6">ACOT9</fullName>
        <ecNumber evidence="6">3.1.2.-</ecNumber>
    </submittedName>
    <submittedName>
        <fullName evidence="7">Acylcoenzyme A thioesterase 9, mitochondriallike [Oreochromis niloticus]</fullName>
    </submittedName>
</protein>
<evidence type="ECO:0000259" key="5">
    <source>
        <dbReference type="PROSITE" id="PS51770"/>
    </source>
</evidence>
<reference evidence="6" key="2">
    <citation type="submission" date="2021-02" db="EMBL/GenBank/DDBJ databases">
        <authorList>
            <person name="Bekaert M."/>
        </authorList>
    </citation>
    <scope>NUCLEOTIDE SEQUENCE</scope>
    <source>
        <strain evidence="6">IoA-00</strain>
    </source>
</reference>
<dbReference type="CDD" id="cd03442">
    <property type="entry name" value="BFIT_BACH"/>
    <property type="match status" value="1"/>
</dbReference>
<dbReference type="EC" id="3.1.2.-" evidence="6"/>
<dbReference type="OrthoDB" id="331699at2759"/>
<dbReference type="FunFam" id="3.10.129.10:FF:000012">
    <property type="entry name" value="Acyl-coenzyme A thioesterase 9, mitochondrial"/>
    <property type="match status" value="1"/>
</dbReference>
<dbReference type="PROSITE" id="PS51770">
    <property type="entry name" value="HOTDOG_ACOT"/>
    <property type="match status" value="2"/>
</dbReference>
<evidence type="ECO:0000256" key="3">
    <source>
        <dbReference type="ARBA" id="ARBA00022801"/>
    </source>
</evidence>
<evidence type="ECO:0000313" key="8">
    <source>
        <dbReference type="Proteomes" id="UP000675881"/>
    </source>
</evidence>
<dbReference type="PANTHER" id="PTHR12655:SF0">
    <property type="entry name" value="ACYL-COENZYME A THIOESTERASE 9, MITOCHONDRIAL"/>
    <property type="match status" value="1"/>
</dbReference>
<dbReference type="InterPro" id="IPR033120">
    <property type="entry name" value="HOTDOG_ACOT"/>
</dbReference>
<organism evidence="7">
    <name type="scientific">Lepeophtheirus salmonis</name>
    <name type="common">Salmon louse</name>
    <name type="synonym">Caligus salmonis</name>
    <dbReference type="NCBI Taxonomy" id="72036"/>
    <lineage>
        <taxon>Eukaryota</taxon>
        <taxon>Metazoa</taxon>
        <taxon>Ecdysozoa</taxon>
        <taxon>Arthropoda</taxon>
        <taxon>Crustacea</taxon>
        <taxon>Multicrustacea</taxon>
        <taxon>Hexanauplia</taxon>
        <taxon>Copepoda</taxon>
        <taxon>Siphonostomatoida</taxon>
        <taxon>Caligidae</taxon>
        <taxon>Lepeophtheirus</taxon>
    </lineage>
</organism>
<evidence type="ECO:0000256" key="4">
    <source>
        <dbReference type="ARBA" id="ARBA00022946"/>
    </source>
</evidence>
<sequence>MLVLPLRLCQRASQTLHSSLVWTRGLICPPEYGEDAFLSSTDIINIFTEKSVGKNSYFNPSGTFIRDSISDEMIPKSQEELPLRRMIDSFERAVIPLSKDLKLRDRYTTSLGQVRYGRLLEDMDVFSVYLCYKHLHHPNQGAISPFTVVTALVDRLKIISNLSIEEDIRMSGQVTWSGSSSLEASIEIHQGKGSNWHKCVDATFLLASRNPSNTGKSYVNKLQLDTPEEKALFQQGANNKRARLNDKKEGLFDKAPKQEEGQLVHDMFVKTLDNSSLSFKSRVIPPNSIWMEDAKLKTVKLCQPENRNRFNKIFGGFIMREAAELAWMNAYTYSGQVPSFYHIDDIIFRKPVEIGSIMYMNSQVCFTHENFVQIRVSAEIFNPETKKNSISNVFEFTFKNNYDVPMVMPKTYQEAIMFINARRHFLSIF</sequence>
<reference evidence="7" key="1">
    <citation type="submission" date="2014-05" db="EMBL/GenBank/DDBJ databases">
        <authorList>
            <person name="Chronopoulou M."/>
        </authorList>
    </citation>
    <scope>NUCLEOTIDE SEQUENCE</scope>
    <source>
        <tissue evidence="7">Whole organism</tissue>
    </source>
</reference>
<feature type="domain" description="HotDog ACOT-type" evidence="5">
    <location>
        <begin position="93"/>
        <end position="212"/>
    </location>
</feature>
<dbReference type="EMBL" id="HG994587">
    <property type="protein sequence ID" value="CAF3019663.1"/>
    <property type="molecule type" value="Genomic_DNA"/>
</dbReference>
<evidence type="ECO:0000256" key="1">
    <source>
        <dbReference type="ARBA" id="ARBA00010458"/>
    </source>
</evidence>